<dbReference type="InterPro" id="IPR002575">
    <property type="entry name" value="Aminoglycoside_PTrfase"/>
</dbReference>
<dbReference type="InterPro" id="IPR011009">
    <property type="entry name" value="Kinase-like_dom_sf"/>
</dbReference>
<name>A0A5J6VAU0_9MICO</name>
<feature type="compositionally biased region" description="Basic residues" evidence="1">
    <location>
        <begin position="389"/>
        <end position="399"/>
    </location>
</feature>
<reference evidence="3 4" key="1">
    <citation type="submission" date="2019-09" db="EMBL/GenBank/DDBJ databases">
        <title>Serinicoccus pratensis sp. nov., isolated from meadow soil.</title>
        <authorList>
            <person name="Zhang W."/>
        </authorList>
    </citation>
    <scope>NUCLEOTIDE SEQUENCE [LARGE SCALE GENOMIC DNA]</scope>
    <source>
        <strain evidence="3 4">W204</strain>
    </source>
</reference>
<feature type="compositionally biased region" description="Low complexity" evidence="1">
    <location>
        <begin position="370"/>
        <end position="388"/>
    </location>
</feature>
<dbReference type="GO" id="GO:0016740">
    <property type="term" value="F:transferase activity"/>
    <property type="evidence" value="ECO:0007669"/>
    <property type="project" value="UniProtKB-KW"/>
</dbReference>
<gene>
    <name evidence="3" type="ORF">FY030_11295</name>
</gene>
<dbReference type="Pfam" id="PF01636">
    <property type="entry name" value="APH"/>
    <property type="match status" value="1"/>
</dbReference>
<dbReference type="KEGG" id="serw:FY030_11295"/>
<sequence length="399" mass="42504">MVRVGQTVRRPVRPFTATIQAYLAHVRSRGFTECPEPLGYDAQGREILSYVAGDVPVEPLPAYATTVEALGALGALIRRLHEAADGWLPPTGATWGGTPGRRPAGVVPLIDKAELVSHMDYCPGNVVFADSRPKALIDFDLARPTTRVADLANALYWWAPLVDPEDRAPSLVKAHIPTRVRAFADAYGMTAGQRAQVIPSTPYAAMGDLCLPRPCRVLRAGPLFKESVTTSGAPPRGRLGRERSMVQASLLSEVVTHLLVQPLRGATSAPLPMTTSITTPAVTAAAAAAVAPVPSQPTTRPISPMPASSHPRVRKTGARKAAANGTKCKPTPRATRAGMRASRSAWARATPRGRRTGACRPPTLGRPDQPGGAAAARPVAPRRGGATPPRRRTPRRRRR</sequence>
<evidence type="ECO:0000313" key="4">
    <source>
        <dbReference type="Proteomes" id="UP000326546"/>
    </source>
</evidence>
<dbReference type="Proteomes" id="UP000326546">
    <property type="component" value="Chromosome"/>
</dbReference>
<keyword evidence="3" id="KW-0808">Transferase</keyword>
<feature type="region of interest" description="Disordered" evidence="1">
    <location>
        <begin position="293"/>
        <end position="399"/>
    </location>
</feature>
<evidence type="ECO:0000256" key="1">
    <source>
        <dbReference type="SAM" id="MobiDB-lite"/>
    </source>
</evidence>
<dbReference type="EMBL" id="CP044427">
    <property type="protein sequence ID" value="QFG70302.1"/>
    <property type="molecule type" value="Genomic_DNA"/>
</dbReference>
<accession>A0A5J6VAU0</accession>
<organism evidence="3 4">
    <name type="scientific">Ornithinimicrobium pratense</name>
    <dbReference type="NCBI Taxonomy" id="2593973"/>
    <lineage>
        <taxon>Bacteria</taxon>
        <taxon>Bacillati</taxon>
        <taxon>Actinomycetota</taxon>
        <taxon>Actinomycetes</taxon>
        <taxon>Micrococcales</taxon>
        <taxon>Ornithinimicrobiaceae</taxon>
        <taxon>Ornithinimicrobium</taxon>
    </lineage>
</organism>
<evidence type="ECO:0000313" key="3">
    <source>
        <dbReference type="EMBL" id="QFG70302.1"/>
    </source>
</evidence>
<dbReference type="SUPFAM" id="SSF56112">
    <property type="entry name" value="Protein kinase-like (PK-like)"/>
    <property type="match status" value="1"/>
</dbReference>
<feature type="domain" description="Aminoglycoside phosphotransferase" evidence="2">
    <location>
        <begin position="111"/>
        <end position="169"/>
    </location>
</feature>
<dbReference type="Gene3D" id="3.90.1200.10">
    <property type="match status" value="1"/>
</dbReference>
<evidence type="ECO:0000259" key="2">
    <source>
        <dbReference type="Pfam" id="PF01636"/>
    </source>
</evidence>
<proteinExistence type="predicted"/>
<keyword evidence="4" id="KW-1185">Reference proteome</keyword>
<dbReference type="AlphaFoldDB" id="A0A5J6VAU0"/>
<protein>
    <submittedName>
        <fullName evidence="3">Aminoglycoside phosphotransferase family protein</fullName>
    </submittedName>
</protein>
<dbReference type="OrthoDB" id="236897at2"/>